<dbReference type="Pfam" id="PF10009">
    <property type="entry name" value="DUF2252"/>
    <property type="match status" value="1"/>
</dbReference>
<gene>
    <name evidence="1" type="ORF">QQS35_10505</name>
</gene>
<reference evidence="1 2" key="1">
    <citation type="submission" date="2023-06" db="EMBL/GenBank/DDBJ databases">
        <title>Aquibacillus rhizosphaerae LR5S19.</title>
        <authorList>
            <person name="Sun J.-Q."/>
        </authorList>
    </citation>
    <scope>NUCLEOTIDE SEQUENCE [LARGE SCALE GENOMIC DNA]</scope>
    <source>
        <strain evidence="1 2">LR5S19</strain>
    </source>
</reference>
<dbReference type="RefSeq" id="WP_285932026.1">
    <property type="nucleotide sequence ID" value="NZ_JASTZU010000034.1"/>
</dbReference>
<dbReference type="PANTHER" id="PTHR39441:SF1">
    <property type="entry name" value="DUF2252 DOMAIN-CONTAINING PROTEIN"/>
    <property type="match status" value="1"/>
</dbReference>
<organism evidence="1 2">
    <name type="scientific">Aquibacillus rhizosphaerae</name>
    <dbReference type="NCBI Taxonomy" id="3051431"/>
    <lineage>
        <taxon>Bacteria</taxon>
        <taxon>Bacillati</taxon>
        <taxon>Bacillota</taxon>
        <taxon>Bacilli</taxon>
        <taxon>Bacillales</taxon>
        <taxon>Bacillaceae</taxon>
        <taxon>Aquibacillus</taxon>
    </lineage>
</organism>
<keyword evidence="2" id="KW-1185">Reference proteome</keyword>
<evidence type="ECO:0000313" key="1">
    <source>
        <dbReference type="EMBL" id="MDL4840881.1"/>
    </source>
</evidence>
<dbReference type="EMBL" id="JASTZU010000034">
    <property type="protein sequence ID" value="MDL4840881.1"/>
    <property type="molecule type" value="Genomic_DNA"/>
</dbReference>
<evidence type="ECO:0000313" key="2">
    <source>
        <dbReference type="Proteomes" id="UP001235343"/>
    </source>
</evidence>
<protein>
    <submittedName>
        <fullName evidence="1">DUF2252 family protein</fullName>
    </submittedName>
</protein>
<dbReference type="InterPro" id="IPR018721">
    <property type="entry name" value="DUF2252"/>
</dbReference>
<accession>A0ABT7L4T4</accession>
<sequence>MVQNIKETIKNTKKHLRKQALHTILEQFDHHVMRLSKTDRRAKYDKMKQNPYSFFRGSTYLFYYDVTKIPFSHHTDENKPTWIMGDLHFDNFSGFQNENQDIVFDVDDFDEGYVGSYLYDVLRMVVSIRLLANQQGFIEEDQDSLVKTYLKTYYKQLKKFAEGEKNPVTTKYTTDNTKGPINKTLKKLEERKASHELDKQTTVDENGERKFNRENTKLGAVSNNEYREICKVWNQYIESLSEKTFQGIDHYVIKDIVKKNGAGIGSTGLKRFYILIEGQHDNEHHDDIILEAKEARTPVPGYFCPYNEEFWNTFNHQGKRVITTQQAMHHEADPYLGYFTMQNREFYVRERSPYEKDIKEKDLQEFKDVKQTIKTMAKISAKIHARADEDIKHGLLDYHSEKEILKAIGEDKDGFKKEMITWSKFYQERVEEDYLLFNEWLEEYFYKKKN</sequence>
<dbReference type="PANTHER" id="PTHR39441">
    <property type="entry name" value="DUF2252 DOMAIN-CONTAINING PROTEIN"/>
    <property type="match status" value="1"/>
</dbReference>
<proteinExistence type="predicted"/>
<comment type="caution">
    <text evidence="1">The sequence shown here is derived from an EMBL/GenBank/DDBJ whole genome shotgun (WGS) entry which is preliminary data.</text>
</comment>
<name>A0ABT7L4T4_9BACI</name>
<dbReference type="Proteomes" id="UP001235343">
    <property type="component" value="Unassembled WGS sequence"/>
</dbReference>